<dbReference type="GO" id="GO:0016787">
    <property type="term" value="F:hydrolase activity"/>
    <property type="evidence" value="ECO:0007669"/>
    <property type="project" value="InterPro"/>
</dbReference>
<evidence type="ECO:0000256" key="1">
    <source>
        <dbReference type="ARBA" id="ARBA00022729"/>
    </source>
</evidence>
<dbReference type="Gene3D" id="3.40.50.1820">
    <property type="entry name" value="alpha/beta hydrolase"/>
    <property type="match status" value="1"/>
</dbReference>
<evidence type="ECO:0000313" key="4">
    <source>
        <dbReference type="EMBL" id="QEK52043.1"/>
    </source>
</evidence>
<gene>
    <name evidence="4" type="ORF">FYC62_10535</name>
</gene>
<accession>A0A5C0VJW1</accession>
<feature type="signal peptide" evidence="2">
    <location>
        <begin position="1"/>
        <end position="19"/>
    </location>
</feature>
<keyword evidence="5" id="KW-1185">Reference proteome</keyword>
<dbReference type="RefSeq" id="WP_149074903.1">
    <property type="nucleotide sequence ID" value="NZ_CP043329.1"/>
</dbReference>
<name>A0A5C0VJW1_9SPHI</name>
<evidence type="ECO:0000256" key="2">
    <source>
        <dbReference type="SAM" id="SignalP"/>
    </source>
</evidence>
<sequence>MRILSSILLLVVLSFEMKAQDISKFKDETFIYKGDTLPVRVLYPKNFDATKKYPLVLFLHGRGESGNNNKSQLIHGSKLFLEKQDEFPAIVVFPQCSKDSYWANVNIVTDKEKGKRHFNFQQGGKPTKAMSLLLAYLKELKKLAYLDEDRFYVGGLSMGGMGTYELLRRQPNTFAAAFAICGGDHVKNVRKYAHKVNLWIFHGAKDDVVIPEFSLLIHEELKRLGANPKYTVYPDANHNSWDPAFKEPELLPWLFSHKK</sequence>
<feature type="chain" id="PRO_5022659458" evidence="2">
    <location>
        <begin position="20"/>
        <end position="259"/>
    </location>
</feature>
<evidence type="ECO:0000313" key="5">
    <source>
        <dbReference type="Proteomes" id="UP000323653"/>
    </source>
</evidence>
<keyword evidence="1 2" id="KW-0732">Signal</keyword>
<dbReference type="EMBL" id="CP043329">
    <property type="protein sequence ID" value="QEK52043.1"/>
    <property type="molecule type" value="Genomic_DNA"/>
</dbReference>
<dbReference type="Pfam" id="PF02230">
    <property type="entry name" value="Abhydrolase_2"/>
    <property type="match status" value="1"/>
</dbReference>
<dbReference type="PANTHER" id="PTHR43037">
    <property type="entry name" value="UNNAMED PRODUCT-RELATED"/>
    <property type="match status" value="1"/>
</dbReference>
<proteinExistence type="predicted"/>
<dbReference type="AlphaFoldDB" id="A0A5C0VJW1"/>
<evidence type="ECO:0000259" key="3">
    <source>
        <dbReference type="Pfam" id="PF02230"/>
    </source>
</evidence>
<dbReference type="InterPro" id="IPR029058">
    <property type="entry name" value="AB_hydrolase_fold"/>
</dbReference>
<organism evidence="4 5">
    <name type="scientific">Pedobacter aquae</name>
    <dbReference type="NCBI Taxonomy" id="2605747"/>
    <lineage>
        <taxon>Bacteria</taxon>
        <taxon>Pseudomonadati</taxon>
        <taxon>Bacteroidota</taxon>
        <taxon>Sphingobacteriia</taxon>
        <taxon>Sphingobacteriales</taxon>
        <taxon>Sphingobacteriaceae</taxon>
        <taxon>Pedobacter</taxon>
    </lineage>
</organism>
<dbReference type="Proteomes" id="UP000323653">
    <property type="component" value="Chromosome"/>
</dbReference>
<dbReference type="InterPro" id="IPR003140">
    <property type="entry name" value="PLipase/COase/thioEstase"/>
</dbReference>
<feature type="domain" description="Phospholipase/carboxylesterase/thioesterase" evidence="3">
    <location>
        <begin position="51"/>
        <end position="243"/>
    </location>
</feature>
<dbReference type="KEGG" id="pej:FYC62_10535"/>
<protein>
    <submittedName>
        <fullName evidence="4">Prolyl oligopeptidase family serine peptidase</fullName>
    </submittedName>
</protein>
<dbReference type="SUPFAM" id="SSF53474">
    <property type="entry name" value="alpha/beta-Hydrolases"/>
    <property type="match status" value="1"/>
</dbReference>
<reference evidence="4 5" key="1">
    <citation type="submission" date="2019-08" db="EMBL/GenBank/DDBJ databases">
        <title>Pedobacter sp. nov., isolated from Han river, South Korea.</title>
        <authorList>
            <person name="Lee D.-H."/>
            <person name="Kim Y.-S."/>
            <person name="Hwang E.-M."/>
            <person name="Le Tran T.C."/>
            <person name="Cha C.-J."/>
        </authorList>
    </citation>
    <scope>NUCLEOTIDE SEQUENCE [LARGE SCALE GENOMIC DNA]</scope>
    <source>
        <strain evidence="4 5">CJ43</strain>
    </source>
</reference>
<dbReference type="PANTHER" id="PTHR43037:SF1">
    <property type="entry name" value="BLL1128 PROTEIN"/>
    <property type="match status" value="1"/>
</dbReference>
<dbReference type="InterPro" id="IPR050955">
    <property type="entry name" value="Plant_Biomass_Hydrol_Est"/>
</dbReference>